<reference evidence="9" key="1">
    <citation type="submission" date="2016-10" db="EMBL/GenBank/DDBJ databases">
        <authorList>
            <person name="Varghese N."/>
            <person name="Submissions S."/>
        </authorList>
    </citation>
    <scope>NUCLEOTIDE SEQUENCE [LARGE SCALE GENOMIC DNA]</scope>
    <source>
        <strain evidence="9">DSM 44437</strain>
    </source>
</reference>
<feature type="transmembrane region" description="Helical" evidence="6">
    <location>
        <begin position="244"/>
        <end position="263"/>
    </location>
</feature>
<accession>A0A1H9WVF7</accession>
<evidence type="ECO:0000256" key="2">
    <source>
        <dbReference type="ARBA" id="ARBA00022448"/>
    </source>
</evidence>
<dbReference type="OrthoDB" id="3281800at2"/>
<dbReference type="PROSITE" id="PS50850">
    <property type="entry name" value="MFS"/>
    <property type="match status" value="1"/>
</dbReference>
<feature type="domain" description="Major facilitator superfamily (MFS) profile" evidence="7">
    <location>
        <begin position="11"/>
        <end position="392"/>
    </location>
</feature>
<feature type="transmembrane region" description="Helical" evidence="6">
    <location>
        <begin position="209"/>
        <end position="232"/>
    </location>
</feature>
<keyword evidence="3 6" id="KW-0812">Transmembrane</keyword>
<dbReference type="InterPro" id="IPR036259">
    <property type="entry name" value="MFS_trans_sf"/>
</dbReference>
<keyword evidence="9" id="KW-1185">Reference proteome</keyword>
<dbReference type="SUPFAM" id="SSF103473">
    <property type="entry name" value="MFS general substrate transporter"/>
    <property type="match status" value="1"/>
</dbReference>
<evidence type="ECO:0000256" key="4">
    <source>
        <dbReference type="ARBA" id="ARBA00022989"/>
    </source>
</evidence>
<dbReference type="PANTHER" id="PTHR42718:SF9">
    <property type="entry name" value="MAJOR FACILITATOR SUPERFAMILY MULTIDRUG TRANSPORTER MFSC"/>
    <property type="match status" value="1"/>
</dbReference>
<evidence type="ECO:0000256" key="3">
    <source>
        <dbReference type="ARBA" id="ARBA00022692"/>
    </source>
</evidence>
<keyword evidence="5 6" id="KW-0472">Membrane</keyword>
<comment type="subcellular location">
    <subcellularLocation>
        <location evidence="1">Cell membrane</location>
        <topology evidence="1">Multi-pass membrane protein</topology>
    </subcellularLocation>
</comment>
<feature type="transmembrane region" description="Helical" evidence="6">
    <location>
        <begin position="77"/>
        <end position="96"/>
    </location>
</feature>
<feature type="transmembrane region" description="Helical" evidence="6">
    <location>
        <begin position="370"/>
        <end position="387"/>
    </location>
</feature>
<feature type="transmembrane region" description="Helical" evidence="6">
    <location>
        <begin position="168"/>
        <end position="188"/>
    </location>
</feature>
<feature type="transmembrane region" description="Helical" evidence="6">
    <location>
        <begin position="275"/>
        <end position="292"/>
    </location>
</feature>
<dbReference type="EMBL" id="FOFV01000025">
    <property type="protein sequence ID" value="SES37896.1"/>
    <property type="molecule type" value="Genomic_DNA"/>
</dbReference>
<dbReference type="Proteomes" id="UP000199503">
    <property type="component" value="Unassembled WGS sequence"/>
</dbReference>
<dbReference type="RefSeq" id="WP_089926109.1">
    <property type="nucleotide sequence ID" value="NZ_FOFV01000025.1"/>
</dbReference>
<name>A0A1H9WVF7_9PSEU</name>
<dbReference type="AlphaFoldDB" id="A0A1H9WVF7"/>
<feature type="transmembrane region" description="Helical" evidence="6">
    <location>
        <begin position="298"/>
        <end position="319"/>
    </location>
</feature>
<sequence>MTATTGFDRRLITPLVAGAVLNPVNTTILSVALVPIGVSFGEPPSATAWLITSLYVATAIGQPVAGRLIDTCGPRRLFLPATALVGIAGVLGTFAPNLAVLVVARVLLGLGTCAGYPAAMRLLRDEADRTGDDSPGGVLTILAISTQTVSVLGPPLGGLLVDFGGWRTTLAINVPLALAAFALGWRYFPRSRPRMRERRPLFDLSGLNTPLVITYVRAVLSYLVSYSFIFGFTQWLQAERGFSAGQAGLVVLPVFGVGVAVSALTGRSEALRGKLIVAAAGQLAVCALLLALGTSSPLWMLLAVTVLSGVPQGLTSLALQNAVYRQADPASVGASAGLLRTFGYLGAIVSAVVLGLVFGDTVDTRGLHELAIFLVVTSLAFLLVNVVDRSLKAIRTS</sequence>
<dbReference type="GO" id="GO:0022857">
    <property type="term" value="F:transmembrane transporter activity"/>
    <property type="evidence" value="ECO:0007669"/>
    <property type="project" value="InterPro"/>
</dbReference>
<feature type="transmembrane region" description="Helical" evidence="6">
    <location>
        <begin position="102"/>
        <end position="123"/>
    </location>
</feature>
<proteinExistence type="predicted"/>
<feature type="transmembrane region" description="Helical" evidence="6">
    <location>
        <begin position="12"/>
        <end position="34"/>
    </location>
</feature>
<keyword evidence="2" id="KW-0813">Transport</keyword>
<feature type="transmembrane region" description="Helical" evidence="6">
    <location>
        <begin position="135"/>
        <end position="156"/>
    </location>
</feature>
<organism evidence="8 9">
    <name type="scientific">Lentzea albida</name>
    <dbReference type="NCBI Taxonomy" id="65499"/>
    <lineage>
        <taxon>Bacteria</taxon>
        <taxon>Bacillati</taxon>
        <taxon>Actinomycetota</taxon>
        <taxon>Actinomycetes</taxon>
        <taxon>Pseudonocardiales</taxon>
        <taxon>Pseudonocardiaceae</taxon>
        <taxon>Lentzea</taxon>
    </lineage>
</organism>
<protein>
    <submittedName>
        <fullName evidence="8">Predicted arabinose efflux permease, MFS family</fullName>
    </submittedName>
</protein>
<dbReference type="PANTHER" id="PTHR42718">
    <property type="entry name" value="MAJOR FACILITATOR SUPERFAMILY MULTIDRUG TRANSPORTER MFSC"/>
    <property type="match status" value="1"/>
</dbReference>
<dbReference type="GO" id="GO:0005886">
    <property type="term" value="C:plasma membrane"/>
    <property type="evidence" value="ECO:0007669"/>
    <property type="project" value="UniProtKB-SubCell"/>
</dbReference>
<dbReference type="Gene3D" id="1.20.1250.20">
    <property type="entry name" value="MFS general substrate transporter like domains"/>
    <property type="match status" value="1"/>
</dbReference>
<dbReference type="Pfam" id="PF07690">
    <property type="entry name" value="MFS_1"/>
    <property type="match status" value="1"/>
</dbReference>
<keyword evidence="4 6" id="KW-1133">Transmembrane helix</keyword>
<dbReference type="InterPro" id="IPR011701">
    <property type="entry name" value="MFS"/>
</dbReference>
<evidence type="ECO:0000256" key="1">
    <source>
        <dbReference type="ARBA" id="ARBA00004651"/>
    </source>
</evidence>
<gene>
    <name evidence="8" type="ORF">SAMN04488000_1256</name>
</gene>
<evidence type="ECO:0000259" key="7">
    <source>
        <dbReference type="PROSITE" id="PS50850"/>
    </source>
</evidence>
<evidence type="ECO:0000256" key="6">
    <source>
        <dbReference type="SAM" id="Phobius"/>
    </source>
</evidence>
<evidence type="ECO:0000256" key="5">
    <source>
        <dbReference type="ARBA" id="ARBA00023136"/>
    </source>
</evidence>
<evidence type="ECO:0000313" key="8">
    <source>
        <dbReference type="EMBL" id="SES37896.1"/>
    </source>
</evidence>
<dbReference type="InterPro" id="IPR020846">
    <property type="entry name" value="MFS_dom"/>
</dbReference>
<feature type="transmembrane region" description="Helical" evidence="6">
    <location>
        <begin position="339"/>
        <end position="358"/>
    </location>
</feature>
<dbReference type="STRING" id="65499.SAMN04488000_1256"/>
<feature type="transmembrane region" description="Helical" evidence="6">
    <location>
        <begin position="46"/>
        <end position="65"/>
    </location>
</feature>
<evidence type="ECO:0000313" key="9">
    <source>
        <dbReference type="Proteomes" id="UP000199503"/>
    </source>
</evidence>